<accession>A0ABY4YX25</accession>
<feature type="chain" id="PRO_5046171953" evidence="1">
    <location>
        <begin position="27"/>
        <end position="148"/>
    </location>
</feature>
<organism evidence="2 3">
    <name type="scientific">Ornithinimicrobium faecis</name>
    <dbReference type="NCBI Taxonomy" id="2934158"/>
    <lineage>
        <taxon>Bacteria</taxon>
        <taxon>Bacillati</taxon>
        <taxon>Actinomycetota</taxon>
        <taxon>Actinomycetes</taxon>
        <taxon>Micrococcales</taxon>
        <taxon>Ornithinimicrobiaceae</taxon>
        <taxon>Ornithinimicrobium</taxon>
    </lineage>
</organism>
<dbReference type="RefSeq" id="WP_252594585.1">
    <property type="nucleotide sequence ID" value="NZ_CP099489.1"/>
</dbReference>
<sequence length="148" mass="15384">MRWTGGALPLLGGVLTLAAAIMPSCANCTDEGCGNLVTFHVAADLQPDVPYQVEACADGVCQSGTLQVSEAGEVNGQVADGLVLDPASDTIYLTPPEDADWEGTHLVTLTVRDDDAALVDHAGDLTFTRDQPNGPNCAPTCWEGEVTL</sequence>
<evidence type="ECO:0000313" key="2">
    <source>
        <dbReference type="EMBL" id="USQ81201.1"/>
    </source>
</evidence>
<evidence type="ECO:0000313" key="3">
    <source>
        <dbReference type="Proteomes" id="UP001056455"/>
    </source>
</evidence>
<gene>
    <name evidence="2" type="ORF">NF556_06030</name>
</gene>
<name>A0ABY4YX25_9MICO</name>
<feature type="signal peptide" evidence="1">
    <location>
        <begin position="1"/>
        <end position="26"/>
    </location>
</feature>
<dbReference type="InterPro" id="IPR013783">
    <property type="entry name" value="Ig-like_fold"/>
</dbReference>
<dbReference type="EMBL" id="CP099489">
    <property type="protein sequence ID" value="USQ81201.1"/>
    <property type="molecule type" value="Genomic_DNA"/>
</dbReference>
<dbReference type="Proteomes" id="UP001056455">
    <property type="component" value="Chromosome"/>
</dbReference>
<dbReference type="Gene3D" id="2.60.40.10">
    <property type="entry name" value="Immunoglobulins"/>
    <property type="match status" value="1"/>
</dbReference>
<keyword evidence="1" id="KW-0732">Signal</keyword>
<reference evidence="2" key="1">
    <citation type="submission" date="2022-06" db="EMBL/GenBank/DDBJ databases">
        <title>Ornithinimicrobium HY1793.</title>
        <authorList>
            <person name="Huang Y."/>
        </authorList>
    </citation>
    <scope>NUCLEOTIDE SEQUENCE</scope>
    <source>
        <strain evidence="2">HY1793</strain>
    </source>
</reference>
<evidence type="ECO:0000256" key="1">
    <source>
        <dbReference type="SAM" id="SignalP"/>
    </source>
</evidence>
<keyword evidence="3" id="KW-1185">Reference proteome</keyword>
<proteinExistence type="predicted"/>
<protein>
    <submittedName>
        <fullName evidence="2">Uncharacterized protein</fullName>
    </submittedName>
</protein>